<name>A0ABW3KDX1_9GAMM</name>
<dbReference type="Gene3D" id="3.40.50.720">
    <property type="entry name" value="NAD(P)-binding Rossmann-like Domain"/>
    <property type="match status" value="2"/>
</dbReference>
<proteinExistence type="inferred from homology"/>
<keyword evidence="5" id="KW-0520">NAD</keyword>
<dbReference type="Gene3D" id="3.90.25.10">
    <property type="entry name" value="UDP-galactose 4-epimerase, domain 1"/>
    <property type="match status" value="1"/>
</dbReference>
<organism evidence="8 9">
    <name type="scientific">Oceanisphaera ostreae</name>
    <dbReference type="NCBI Taxonomy" id="914151"/>
    <lineage>
        <taxon>Bacteria</taxon>
        <taxon>Pseudomonadati</taxon>
        <taxon>Pseudomonadota</taxon>
        <taxon>Gammaproteobacteria</taxon>
        <taxon>Aeromonadales</taxon>
        <taxon>Aeromonadaceae</taxon>
        <taxon>Oceanisphaera</taxon>
    </lineage>
</organism>
<dbReference type="InterPro" id="IPR005888">
    <property type="entry name" value="dTDP_Gluc_deHydtase"/>
</dbReference>
<dbReference type="EMBL" id="JBHTJS010000010">
    <property type="protein sequence ID" value="MFD1007293.1"/>
    <property type="molecule type" value="Genomic_DNA"/>
</dbReference>
<reference evidence="9" key="1">
    <citation type="journal article" date="2019" name="Int. J. Syst. Evol. Microbiol.">
        <title>The Global Catalogue of Microorganisms (GCM) 10K type strain sequencing project: providing services to taxonomists for standard genome sequencing and annotation.</title>
        <authorList>
            <consortium name="The Broad Institute Genomics Platform"/>
            <consortium name="The Broad Institute Genome Sequencing Center for Infectious Disease"/>
            <person name="Wu L."/>
            <person name="Ma J."/>
        </authorList>
    </citation>
    <scope>NUCLEOTIDE SEQUENCE [LARGE SCALE GENOMIC DNA]</scope>
    <source>
        <strain evidence="9">CCUG 60525</strain>
    </source>
</reference>
<dbReference type="GO" id="GO:0008446">
    <property type="term" value="F:GDP-mannose 4,6-dehydratase activity"/>
    <property type="evidence" value="ECO:0007669"/>
    <property type="project" value="UniProtKB-EC"/>
</dbReference>
<dbReference type="Pfam" id="PF16363">
    <property type="entry name" value="GDP_Man_Dehyd"/>
    <property type="match status" value="2"/>
</dbReference>
<comment type="caution">
    <text evidence="8">The sequence shown here is derived from an EMBL/GenBank/DDBJ whole genome shotgun (WGS) entry which is preliminary data.</text>
</comment>
<protein>
    <recommendedName>
        <fullName evidence="4">dTDP-glucose 4,6-dehydratase</fullName>
        <ecNumber evidence="4">4.2.1.46</ecNumber>
    </recommendedName>
</protein>
<comment type="similarity">
    <text evidence="3">Belongs to the NAD(P)-dependent epimerase/dehydratase family. dTDP-glucose dehydratase subfamily.</text>
</comment>
<evidence type="ECO:0000256" key="2">
    <source>
        <dbReference type="ARBA" id="ARBA00001911"/>
    </source>
</evidence>
<evidence type="ECO:0000259" key="7">
    <source>
        <dbReference type="Pfam" id="PF16363"/>
    </source>
</evidence>
<evidence type="ECO:0000313" key="8">
    <source>
        <dbReference type="EMBL" id="MFD1007293.1"/>
    </source>
</evidence>
<dbReference type="EC" id="4.2.1.46" evidence="4"/>
<gene>
    <name evidence="8" type="ORF">ACFQ1C_03860</name>
</gene>
<evidence type="ECO:0000256" key="1">
    <source>
        <dbReference type="ARBA" id="ARBA00001539"/>
    </source>
</evidence>
<comment type="catalytic activity">
    <reaction evidence="1">
        <text>dTDP-alpha-D-glucose = dTDP-4-dehydro-6-deoxy-alpha-D-glucose + H2O</text>
        <dbReference type="Rhea" id="RHEA:17221"/>
        <dbReference type="ChEBI" id="CHEBI:15377"/>
        <dbReference type="ChEBI" id="CHEBI:57477"/>
        <dbReference type="ChEBI" id="CHEBI:57649"/>
        <dbReference type="EC" id="4.2.1.46"/>
    </reaction>
</comment>
<dbReference type="Proteomes" id="UP001597048">
    <property type="component" value="Unassembled WGS sequence"/>
</dbReference>
<feature type="domain" description="NAD(P)-binding" evidence="7">
    <location>
        <begin position="4"/>
        <end position="142"/>
    </location>
</feature>
<dbReference type="InterPro" id="IPR036291">
    <property type="entry name" value="NAD(P)-bd_dom_sf"/>
</dbReference>
<evidence type="ECO:0000256" key="4">
    <source>
        <dbReference type="ARBA" id="ARBA00011990"/>
    </source>
</evidence>
<evidence type="ECO:0000256" key="3">
    <source>
        <dbReference type="ARBA" id="ARBA00008178"/>
    </source>
</evidence>
<comment type="cofactor">
    <cofactor evidence="2">
        <name>NAD(+)</name>
        <dbReference type="ChEBI" id="CHEBI:57540"/>
    </cofactor>
</comment>
<evidence type="ECO:0000313" key="9">
    <source>
        <dbReference type="Proteomes" id="UP001597048"/>
    </source>
</evidence>
<keyword evidence="9" id="KW-1185">Reference proteome</keyword>
<dbReference type="SUPFAM" id="SSF51735">
    <property type="entry name" value="NAD(P)-binding Rossmann-fold domains"/>
    <property type="match status" value="1"/>
</dbReference>
<dbReference type="RefSeq" id="WP_379557219.1">
    <property type="nucleotide sequence ID" value="NZ_JBHTJS010000010.1"/>
</dbReference>
<sequence>MRILVTGGAGFIGSAVIRHIITNTQDIVINLDKLTYAGNLESLLEVSDSDRYAFEQVDICDVTELQRVFSEHQPDAIMHLAAESHVDRSIDDPAEFIQTNIVGTYNLLEAARTYWNKLDSKRKAAFRFHHISTDEVYGDLPHPADGSVECLVMSDELKESVECSMFSGECENNVECLVVSDELEDKTLKTQHSTLNTVQPLNTVKAPLPLFTETTAYAPSSPYSASKASSDHLVRAWLRTYGFPTLITNCSNNYGPYHFPEKLIPLVILNALEGKPLPVYGKGDQIRDWLYVEDHARALYKVVTEGKVGETYNIGGHNEKTNLEVVQTICQILDDLFPIQHYKELITHVSDRPGHDRRYAIDASKIERALGWKPQETFESGIRKTVQWYLDNQEWCQRVQDGSYQRERLGVTE</sequence>
<evidence type="ECO:0000256" key="5">
    <source>
        <dbReference type="ARBA" id="ARBA00023027"/>
    </source>
</evidence>
<feature type="domain" description="NAD(P)-binding" evidence="7">
    <location>
        <begin position="210"/>
        <end position="385"/>
    </location>
</feature>
<accession>A0ABW3KDX1</accession>
<dbReference type="InterPro" id="IPR016040">
    <property type="entry name" value="NAD(P)-bd_dom"/>
</dbReference>
<keyword evidence="6 8" id="KW-0456">Lyase</keyword>
<dbReference type="PANTHER" id="PTHR43000">
    <property type="entry name" value="DTDP-D-GLUCOSE 4,6-DEHYDRATASE-RELATED"/>
    <property type="match status" value="1"/>
</dbReference>
<evidence type="ECO:0000256" key="6">
    <source>
        <dbReference type="ARBA" id="ARBA00023239"/>
    </source>
</evidence>
<dbReference type="CDD" id="cd05246">
    <property type="entry name" value="dTDP_GD_SDR_e"/>
    <property type="match status" value="1"/>
</dbReference>